<dbReference type="GO" id="GO:0052621">
    <property type="term" value="F:diguanylate cyclase activity"/>
    <property type="evidence" value="ECO:0007669"/>
    <property type="project" value="TreeGrafter"/>
</dbReference>
<evidence type="ECO:0000259" key="2">
    <source>
        <dbReference type="PROSITE" id="PS50887"/>
    </source>
</evidence>
<dbReference type="InterPro" id="IPR043128">
    <property type="entry name" value="Rev_trsase/Diguanyl_cyclase"/>
</dbReference>
<dbReference type="Pfam" id="PF00990">
    <property type="entry name" value="GGDEF"/>
    <property type="match status" value="1"/>
</dbReference>
<dbReference type="AlphaFoldDB" id="A0A5B8U8V5"/>
<proteinExistence type="predicted"/>
<dbReference type="EMBL" id="CP042430">
    <property type="protein sequence ID" value="QEC49387.1"/>
    <property type="molecule type" value="Genomic_DNA"/>
</dbReference>
<dbReference type="PANTHER" id="PTHR45138">
    <property type="entry name" value="REGULATORY COMPONENTS OF SENSORY TRANSDUCTION SYSTEM"/>
    <property type="match status" value="1"/>
</dbReference>
<dbReference type="NCBIfam" id="TIGR00254">
    <property type="entry name" value="GGDEF"/>
    <property type="match status" value="1"/>
</dbReference>
<dbReference type="GO" id="GO:0043709">
    <property type="term" value="P:cell adhesion involved in single-species biofilm formation"/>
    <property type="evidence" value="ECO:0007669"/>
    <property type="project" value="TreeGrafter"/>
</dbReference>
<feature type="transmembrane region" description="Helical" evidence="1">
    <location>
        <begin position="161"/>
        <end position="179"/>
    </location>
</feature>
<dbReference type="InterPro" id="IPR050469">
    <property type="entry name" value="Diguanylate_Cyclase"/>
</dbReference>
<organism evidence="3 4">
    <name type="scientific">Baekduia soli</name>
    <dbReference type="NCBI Taxonomy" id="496014"/>
    <lineage>
        <taxon>Bacteria</taxon>
        <taxon>Bacillati</taxon>
        <taxon>Actinomycetota</taxon>
        <taxon>Thermoleophilia</taxon>
        <taxon>Solirubrobacterales</taxon>
        <taxon>Baekduiaceae</taxon>
        <taxon>Baekduia</taxon>
    </lineage>
</organism>
<feature type="transmembrane region" description="Helical" evidence="1">
    <location>
        <begin position="40"/>
        <end position="67"/>
    </location>
</feature>
<dbReference type="Proteomes" id="UP000321805">
    <property type="component" value="Chromosome"/>
</dbReference>
<dbReference type="PANTHER" id="PTHR45138:SF9">
    <property type="entry name" value="DIGUANYLATE CYCLASE DGCM-RELATED"/>
    <property type="match status" value="1"/>
</dbReference>
<dbReference type="SUPFAM" id="SSF55073">
    <property type="entry name" value="Nucleotide cyclase"/>
    <property type="match status" value="1"/>
</dbReference>
<dbReference type="FunFam" id="3.30.70.270:FF:000001">
    <property type="entry name" value="Diguanylate cyclase domain protein"/>
    <property type="match status" value="1"/>
</dbReference>
<dbReference type="CDD" id="cd01949">
    <property type="entry name" value="GGDEF"/>
    <property type="match status" value="1"/>
</dbReference>
<keyword evidence="1" id="KW-0812">Transmembrane</keyword>
<accession>A0A5B8U8V5</accession>
<dbReference type="Gene3D" id="3.30.70.270">
    <property type="match status" value="1"/>
</dbReference>
<reference evidence="3 4" key="1">
    <citation type="journal article" date="2018" name="J. Microbiol.">
        <title>Baekduia soli gen. nov., sp. nov., a novel bacterium isolated from the soil of Baekdu Mountain and proposal of a novel family name, Baekduiaceae fam. nov.</title>
        <authorList>
            <person name="An D.S."/>
            <person name="Siddiqi M.Z."/>
            <person name="Kim K.H."/>
            <person name="Yu H.S."/>
            <person name="Im W.T."/>
        </authorList>
    </citation>
    <scope>NUCLEOTIDE SEQUENCE [LARGE SCALE GENOMIC DNA]</scope>
    <source>
        <strain evidence="3 4">BR7-21</strain>
    </source>
</reference>
<dbReference type="PROSITE" id="PS50887">
    <property type="entry name" value="GGDEF"/>
    <property type="match status" value="1"/>
</dbReference>
<evidence type="ECO:0000256" key="1">
    <source>
        <dbReference type="SAM" id="Phobius"/>
    </source>
</evidence>
<dbReference type="InterPro" id="IPR000160">
    <property type="entry name" value="GGDEF_dom"/>
</dbReference>
<dbReference type="OrthoDB" id="23692at2"/>
<dbReference type="RefSeq" id="WP_146921749.1">
    <property type="nucleotide sequence ID" value="NZ_CP042430.1"/>
</dbReference>
<feature type="domain" description="GGDEF" evidence="2">
    <location>
        <begin position="219"/>
        <end position="348"/>
    </location>
</feature>
<evidence type="ECO:0000313" key="4">
    <source>
        <dbReference type="Proteomes" id="UP000321805"/>
    </source>
</evidence>
<feature type="transmembrane region" description="Helical" evidence="1">
    <location>
        <begin position="126"/>
        <end position="149"/>
    </location>
</feature>
<dbReference type="SMART" id="SM00267">
    <property type="entry name" value="GGDEF"/>
    <property type="match status" value="1"/>
</dbReference>
<dbReference type="GO" id="GO:1902201">
    <property type="term" value="P:negative regulation of bacterial-type flagellum-dependent cell motility"/>
    <property type="evidence" value="ECO:0007669"/>
    <property type="project" value="TreeGrafter"/>
</dbReference>
<keyword evidence="1" id="KW-0472">Membrane</keyword>
<keyword evidence="4" id="KW-1185">Reference proteome</keyword>
<protein>
    <submittedName>
        <fullName evidence="3">GGDEF domain-containing protein</fullName>
    </submittedName>
</protein>
<evidence type="ECO:0000313" key="3">
    <source>
        <dbReference type="EMBL" id="QEC49387.1"/>
    </source>
</evidence>
<sequence length="357" mass="37554">MPDPPDPGVAPRTWLCPDPADRVRAVDMEERLRPFRRASFVALGTALVVSGHWIGWWTLLPLALAILGFRVVDRHLPTAPRPERTIASAWVLAELAIAGSIALTGGPRSPAVAWLVIPLVTLPARFNSRAVGAGVALVWVLLLATTVGVDPGYAARHPEAIVMPAALLAAVALLSSALMNSDLEHRSSAVIDPLTGMLNRHALQTRIAELTQQAAILHEPVALVVGDLDHFKAVNDTHGHAAGDAVLRDVAYRLRKALRAHDLAYRLGGEEFLVILAGARPQYAAAVAETLRTAVAGAPAAGLDVTMSFGVSASEPGCFAYDAVFAAADQALYEAKEAGRDRVRVAAGPALAGLLAA</sequence>
<dbReference type="KEGG" id="bsol:FSW04_18635"/>
<dbReference type="InterPro" id="IPR029787">
    <property type="entry name" value="Nucleotide_cyclase"/>
</dbReference>
<name>A0A5B8U8V5_9ACTN</name>
<gene>
    <name evidence="3" type="ORF">FSW04_18635</name>
</gene>
<keyword evidence="1" id="KW-1133">Transmembrane helix</keyword>
<dbReference type="GO" id="GO:0005886">
    <property type="term" value="C:plasma membrane"/>
    <property type="evidence" value="ECO:0007669"/>
    <property type="project" value="TreeGrafter"/>
</dbReference>